<sequence length="112" mass="13078">MEIYRTDQSESKQIFLPRLVSSSVKIDNENKPDIAVKESDNRFRLPEISMVPNENTSMALNRSITDLLDPETEILNRIKHGSKKKKRRRKRKYVTVTPPTGEEENINRTYCV</sequence>
<evidence type="ECO:0000313" key="3">
    <source>
        <dbReference type="Proteomes" id="UP001164746"/>
    </source>
</evidence>
<accession>A0ABY7EZQ2</accession>
<evidence type="ECO:0000256" key="1">
    <source>
        <dbReference type="SAM" id="MobiDB-lite"/>
    </source>
</evidence>
<keyword evidence="3" id="KW-1185">Reference proteome</keyword>
<proteinExistence type="predicted"/>
<protein>
    <submittedName>
        <fullName evidence="2">Uncharacterized protein</fullName>
    </submittedName>
</protein>
<reference evidence="2" key="1">
    <citation type="submission" date="2022-11" db="EMBL/GenBank/DDBJ databases">
        <title>Centuries of genome instability and evolution in soft-shell clam transmissible cancer (bioRxiv).</title>
        <authorList>
            <person name="Hart S.F.M."/>
            <person name="Yonemitsu M.A."/>
            <person name="Giersch R.M."/>
            <person name="Beal B.F."/>
            <person name="Arriagada G."/>
            <person name="Davis B.W."/>
            <person name="Ostrander E.A."/>
            <person name="Goff S.P."/>
            <person name="Metzger M.J."/>
        </authorList>
    </citation>
    <scope>NUCLEOTIDE SEQUENCE</scope>
    <source>
        <strain evidence="2">MELC-2E11</strain>
        <tissue evidence="2">Siphon/mantle</tissue>
    </source>
</reference>
<dbReference type="Proteomes" id="UP001164746">
    <property type="component" value="Chromosome 9"/>
</dbReference>
<evidence type="ECO:0000313" key="2">
    <source>
        <dbReference type="EMBL" id="WAR15395.1"/>
    </source>
</evidence>
<name>A0ABY7EZQ2_MYAAR</name>
<feature type="compositionally biased region" description="Basic residues" evidence="1">
    <location>
        <begin position="80"/>
        <end position="93"/>
    </location>
</feature>
<organism evidence="2 3">
    <name type="scientific">Mya arenaria</name>
    <name type="common">Soft-shell clam</name>
    <dbReference type="NCBI Taxonomy" id="6604"/>
    <lineage>
        <taxon>Eukaryota</taxon>
        <taxon>Metazoa</taxon>
        <taxon>Spiralia</taxon>
        <taxon>Lophotrochozoa</taxon>
        <taxon>Mollusca</taxon>
        <taxon>Bivalvia</taxon>
        <taxon>Autobranchia</taxon>
        <taxon>Heteroconchia</taxon>
        <taxon>Euheterodonta</taxon>
        <taxon>Imparidentia</taxon>
        <taxon>Neoheterodontei</taxon>
        <taxon>Myida</taxon>
        <taxon>Myoidea</taxon>
        <taxon>Myidae</taxon>
        <taxon>Mya</taxon>
    </lineage>
</organism>
<gene>
    <name evidence="2" type="ORF">MAR_005500</name>
</gene>
<feature type="region of interest" description="Disordered" evidence="1">
    <location>
        <begin position="80"/>
        <end position="108"/>
    </location>
</feature>
<dbReference type="EMBL" id="CP111020">
    <property type="protein sequence ID" value="WAR15395.1"/>
    <property type="molecule type" value="Genomic_DNA"/>
</dbReference>